<gene>
    <name evidence="5" type="ORF">METZ01_LOCUS461783</name>
</gene>
<feature type="non-terminal residue" evidence="5">
    <location>
        <position position="125"/>
    </location>
</feature>
<evidence type="ECO:0000256" key="3">
    <source>
        <dbReference type="SAM" id="MobiDB-lite"/>
    </source>
</evidence>
<dbReference type="EMBL" id="UINC01193351">
    <property type="protein sequence ID" value="SVE08929.1"/>
    <property type="molecule type" value="Genomic_DNA"/>
</dbReference>
<dbReference type="PANTHER" id="PTHR30629:SF2">
    <property type="entry name" value="PROPHAGE INTEGRASE INTS-RELATED"/>
    <property type="match status" value="1"/>
</dbReference>
<accession>A0A383AMY9</accession>
<evidence type="ECO:0000259" key="4">
    <source>
        <dbReference type="Pfam" id="PF13356"/>
    </source>
</evidence>
<evidence type="ECO:0000313" key="5">
    <source>
        <dbReference type="EMBL" id="SVE08929.1"/>
    </source>
</evidence>
<dbReference type="AlphaFoldDB" id="A0A383AMY9"/>
<feature type="compositionally biased region" description="Basic and acidic residues" evidence="3">
    <location>
        <begin position="90"/>
        <end position="112"/>
    </location>
</feature>
<dbReference type="GO" id="GO:0015074">
    <property type="term" value="P:DNA integration"/>
    <property type="evidence" value="ECO:0007669"/>
    <property type="project" value="UniProtKB-KW"/>
</dbReference>
<dbReference type="InterPro" id="IPR025166">
    <property type="entry name" value="Integrase_DNA_bind_dom"/>
</dbReference>
<evidence type="ECO:0000256" key="2">
    <source>
        <dbReference type="ARBA" id="ARBA00022908"/>
    </source>
</evidence>
<dbReference type="InterPro" id="IPR050808">
    <property type="entry name" value="Phage_Integrase"/>
</dbReference>
<sequence>MKPKHKLTELSIKQAIKKANSIAKTIKISDGGGMYLQIHPNGSQYWRMNCRINGKQITLSFGIWPDVSLTQARMMQEESKGKIGKGINPIEEKREQSRLQSEEMLEKESKEDIQKNTFKKVSLEW</sequence>
<protein>
    <recommendedName>
        <fullName evidence="4">Integrase DNA-binding domain-containing protein</fullName>
    </recommendedName>
</protein>
<dbReference type="PANTHER" id="PTHR30629">
    <property type="entry name" value="PROPHAGE INTEGRASE"/>
    <property type="match status" value="1"/>
</dbReference>
<name>A0A383AMY9_9ZZZZ</name>
<dbReference type="Gene3D" id="3.30.160.390">
    <property type="entry name" value="Integrase, DNA-binding domain"/>
    <property type="match status" value="1"/>
</dbReference>
<feature type="domain" description="Integrase DNA-binding" evidence="4">
    <location>
        <begin position="7"/>
        <end position="96"/>
    </location>
</feature>
<proteinExistence type="inferred from homology"/>
<comment type="similarity">
    <text evidence="1">Belongs to the 'phage' integrase family.</text>
</comment>
<evidence type="ECO:0000256" key="1">
    <source>
        <dbReference type="ARBA" id="ARBA00008857"/>
    </source>
</evidence>
<organism evidence="5">
    <name type="scientific">marine metagenome</name>
    <dbReference type="NCBI Taxonomy" id="408172"/>
    <lineage>
        <taxon>unclassified sequences</taxon>
        <taxon>metagenomes</taxon>
        <taxon>ecological metagenomes</taxon>
    </lineage>
</organism>
<keyword evidence="2" id="KW-0229">DNA integration</keyword>
<dbReference type="Pfam" id="PF13356">
    <property type="entry name" value="Arm-DNA-bind_3"/>
    <property type="match status" value="1"/>
</dbReference>
<feature type="region of interest" description="Disordered" evidence="3">
    <location>
        <begin position="78"/>
        <end position="112"/>
    </location>
</feature>
<dbReference type="InterPro" id="IPR038488">
    <property type="entry name" value="Integrase_DNA-bd_sf"/>
</dbReference>
<reference evidence="5" key="1">
    <citation type="submission" date="2018-05" db="EMBL/GenBank/DDBJ databases">
        <authorList>
            <person name="Lanie J.A."/>
            <person name="Ng W.-L."/>
            <person name="Kazmierczak K.M."/>
            <person name="Andrzejewski T.M."/>
            <person name="Davidsen T.M."/>
            <person name="Wayne K.J."/>
            <person name="Tettelin H."/>
            <person name="Glass J.I."/>
            <person name="Rusch D."/>
            <person name="Podicherti R."/>
            <person name="Tsui H.-C.T."/>
            <person name="Winkler M.E."/>
        </authorList>
    </citation>
    <scope>NUCLEOTIDE SEQUENCE</scope>
</reference>